<sequence length="188" mass="20120" precursor="true">MKQLTMFTMAIVLFSGVSLLTAEETKSGLQSGEHVGPFYVTKLCGADEDGVTVGKNLCYRCKNGGRPQVMVFTRSSDENVVKLVRQLDKAIPENDSKQLRAFVNVLGEDKTAGKSTAKKLATSSEAKNVPFVLPNEFENGPADYGINPKADVTIIMVDGGKVIANHAAGSAKDLDVQAVVDDLSKILN</sequence>
<feature type="signal peptide" evidence="1">
    <location>
        <begin position="1"/>
        <end position="22"/>
    </location>
</feature>
<feature type="chain" id="PRO_5023059352" description="Thioredoxin domain-containing protein" evidence="1">
    <location>
        <begin position="23"/>
        <end position="188"/>
    </location>
</feature>
<dbReference type="OrthoDB" id="265402at2"/>
<dbReference type="AlphaFoldDB" id="A0A5C5XDC1"/>
<evidence type="ECO:0000313" key="3">
    <source>
        <dbReference type="Proteomes" id="UP000316095"/>
    </source>
</evidence>
<dbReference type="EMBL" id="SJPG01000001">
    <property type="protein sequence ID" value="TWT59912.1"/>
    <property type="molecule type" value="Genomic_DNA"/>
</dbReference>
<evidence type="ECO:0000256" key="1">
    <source>
        <dbReference type="SAM" id="SignalP"/>
    </source>
</evidence>
<evidence type="ECO:0000313" key="2">
    <source>
        <dbReference type="EMBL" id="TWT59912.1"/>
    </source>
</evidence>
<dbReference type="Proteomes" id="UP000316095">
    <property type="component" value="Unassembled WGS sequence"/>
</dbReference>
<organism evidence="2 3">
    <name type="scientific">Rubinisphaera italica</name>
    <dbReference type="NCBI Taxonomy" id="2527969"/>
    <lineage>
        <taxon>Bacteria</taxon>
        <taxon>Pseudomonadati</taxon>
        <taxon>Planctomycetota</taxon>
        <taxon>Planctomycetia</taxon>
        <taxon>Planctomycetales</taxon>
        <taxon>Planctomycetaceae</taxon>
        <taxon>Rubinisphaera</taxon>
    </lineage>
</organism>
<keyword evidence="3" id="KW-1185">Reference proteome</keyword>
<name>A0A5C5XDC1_9PLAN</name>
<protein>
    <recommendedName>
        <fullName evidence="4">Thioredoxin domain-containing protein</fullName>
    </recommendedName>
</protein>
<gene>
    <name evidence="2" type="ORF">Pan54_06230</name>
</gene>
<keyword evidence="1" id="KW-0732">Signal</keyword>
<proteinExistence type="predicted"/>
<reference evidence="2 3" key="1">
    <citation type="submission" date="2019-02" db="EMBL/GenBank/DDBJ databases">
        <title>Deep-cultivation of Planctomycetes and their phenomic and genomic characterization uncovers novel biology.</title>
        <authorList>
            <person name="Wiegand S."/>
            <person name="Jogler M."/>
            <person name="Boedeker C."/>
            <person name="Pinto D."/>
            <person name="Vollmers J."/>
            <person name="Rivas-Marin E."/>
            <person name="Kohn T."/>
            <person name="Peeters S.H."/>
            <person name="Heuer A."/>
            <person name="Rast P."/>
            <person name="Oberbeckmann S."/>
            <person name="Bunk B."/>
            <person name="Jeske O."/>
            <person name="Meyerdierks A."/>
            <person name="Storesund J.E."/>
            <person name="Kallscheuer N."/>
            <person name="Luecker S."/>
            <person name="Lage O.M."/>
            <person name="Pohl T."/>
            <person name="Merkel B.J."/>
            <person name="Hornburger P."/>
            <person name="Mueller R.-W."/>
            <person name="Bruemmer F."/>
            <person name="Labrenz M."/>
            <person name="Spormann A.M."/>
            <person name="Op Den Camp H."/>
            <person name="Overmann J."/>
            <person name="Amann R."/>
            <person name="Jetten M.S.M."/>
            <person name="Mascher T."/>
            <person name="Medema M.H."/>
            <person name="Devos D.P."/>
            <person name="Kaster A.-K."/>
            <person name="Ovreas L."/>
            <person name="Rohde M."/>
            <person name="Galperin M.Y."/>
            <person name="Jogler C."/>
        </authorList>
    </citation>
    <scope>NUCLEOTIDE SEQUENCE [LARGE SCALE GENOMIC DNA]</scope>
    <source>
        <strain evidence="2 3">Pan54</strain>
    </source>
</reference>
<dbReference type="RefSeq" id="WP_146502089.1">
    <property type="nucleotide sequence ID" value="NZ_SJPG01000001.1"/>
</dbReference>
<evidence type="ECO:0008006" key="4">
    <source>
        <dbReference type="Google" id="ProtNLM"/>
    </source>
</evidence>
<comment type="caution">
    <text evidence="2">The sequence shown here is derived from an EMBL/GenBank/DDBJ whole genome shotgun (WGS) entry which is preliminary data.</text>
</comment>
<accession>A0A5C5XDC1</accession>